<dbReference type="AlphaFoldDB" id="A0AAN6Q883"/>
<organism evidence="2 3">
    <name type="scientific">Parathielavia hyrcaniae</name>
    <dbReference type="NCBI Taxonomy" id="113614"/>
    <lineage>
        <taxon>Eukaryota</taxon>
        <taxon>Fungi</taxon>
        <taxon>Dikarya</taxon>
        <taxon>Ascomycota</taxon>
        <taxon>Pezizomycotina</taxon>
        <taxon>Sordariomycetes</taxon>
        <taxon>Sordariomycetidae</taxon>
        <taxon>Sordariales</taxon>
        <taxon>Chaetomiaceae</taxon>
        <taxon>Parathielavia</taxon>
    </lineage>
</organism>
<reference evidence="2" key="1">
    <citation type="journal article" date="2023" name="Mol. Phylogenet. Evol.">
        <title>Genome-scale phylogeny and comparative genomics of the fungal order Sordariales.</title>
        <authorList>
            <person name="Hensen N."/>
            <person name="Bonometti L."/>
            <person name="Westerberg I."/>
            <person name="Brannstrom I.O."/>
            <person name="Guillou S."/>
            <person name="Cros-Aarteil S."/>
            <person name="Calhoun S."/>
            <person name="Haridas S."/>
            <person name="Kuo A."/>
            <person name="Mondo S."/>
            <person name="Pangilinan J."/>
            <person name="Riley R."/>
            <person name="LaButti K."/>
            <person name="Andreopoulos B."/>
            <person name="Lipzen A."/>
            <person name="Chen C."/>
            <person name="Yan M."/>
            <person name="Daum C."/>
            <person name="Ng V."/>
            <person name="Clum A."/>
            <person name="Steindorff A."/>
            <person name="Ohm R.A."/>
            <person name="Martin F."/>
            <person name="Silar P."/>
            <person name="Natvig D.O."/>
            <person name="Lalanne C."/>
            <person name="Gautier V."/>
            <person name="Ament-Velasquez S.L."/>
            <person name="Kruys A."/>
            <person name="Hutchinson M.I."/>
            <person name="Powell A.J."/>
            <person name="Barry K."/>
            <person name="Miller A.N."/>
            <person name="Grigoriev I.V."/>
            <person name="Debuchy R."/>
            <person name="Gladieux P."/>
            <person name="Hiltunen Thoren M."/>
            <person name="Johannesson H."/>
        </authorList>
    </citation>
    <scope>NUCLEOTIDE SEQUENCE</scope>
    <source>
        <strain evidence="2">CBS 757.83</strain>
    </source>
</reference>
<dbReference type="EMBL" id="MU863630">
    <property type="protein sequence ID" value="KAK4102736.1"/>
    <property type="molecule type" value="Genomic_DNA"/>
</dbReference>
<reference evidence="2" key="2">
    <citation type="submission" date="2023-05" db="EMBL/GenBank/DDBJ databases">
        <authorList>
            <consortium name="Lawrence Berkeley National Laboratory"/>
            <person name="Steindorff A."/>
            <person name="Hensen N."/>
            <person name="Bonometti L."/>
            <person name="Westerberg I."/>
            <person name="Brannstrom I.O."/>
            <person name="Guillou S."/>
            <person name="Cros-Aarteil S."/>
            <person name="Calhoun S."/>
            <person name="Haridas S."/>
            <person name="Kuo A."/>
            <person name="Mondo S."/>
            <person name="Pangilinan J."/>
            <person name="Riley R."/>
            <person name="Labutti K."/>
            <person name="Andreopoulos B."/>
            <person name="Lipzen A."/>
            <person name="Chen C."/>
            <person name="Yanf M."/>
            <person name="Daum C."/>
            <person name="Ng V."/>
            <person name="Clum A."/>
            <person name="Ohm R."/>
            <person name="Martin F."/>
            <person name="Silar P."/>
            <person name="Natvig D."/>
            <person name="Lalanne C."/>
            <person name="Gautier V."/>
            <person name="Ament-Velasquez S.L."/>
            <person name="Kruys A."/>
            <person name="Hutchinson M.I."/>
            <person name="Powell A.J."/>
            <person name="Barry K."/>
            <person name="Miller A.N."/>
            <person name="Grigoriev I.V."/>
            <person name="Debuchy R."/>
            <person name="Gladieux P."/>
            <person name="Thoren M.H."/>
            <person name="Johannesson H."/>
        </authorList>
    </citation>
    <scope>NUCLEOTIDE SEQUENCE</scope>
    <source>
        <strain evidence="2">CBS 757.83</strain>
    </source>
</reference>
<feature type="compositionally biased region" description="Low complexity" evidence="1">
    <location>
        <begin position="54"/>
        <end position="65"/>
    </location>
</feature>
<feature type="region of interest" description="Disordered" evidence="1">
    <location>
        <begin position="28"/>
        <end position="65"/>
    </location>
</feature>
<feature type="compositionally biased region" description="Polar residues" evidence="1">
    <location>
        <begin position="90"/>
        <end position="111"/>
    </location>
</feature>
<comment type="caution">
    <text evidence="2">The sequence shown here is derived from an EMBL/GenBank/DDBJ whole genome shotgun (WGS) entry which is preliminary data.</text>
</comment>
<name>A0AAN6Q883_9PEZI</name>
<accession>A0AAN6Q883</accession>
<proteinExistence type="predicted"/>
<dbReference type="Proteomes" id="UP001305647">
    <property type="component" value="Unassembled WGS sequence"/>
</dbReference>
<sequence>MSPPTDTPTASDGIPSYEASYSAGIFPGLSVSDEPSMAPSRPLLVSPSQRVHTSTRLSPTSPTTARTLLISGIPSRETPTLGQKCLPLQSAPSPSVTGRVTGSSYTKTMSSRVARGRMGRPGSARCLTSTPLEIADGPR</sequence>
<evidence type="ECO:0000256" key="1">
    <source>
        <dbReference type="SAM" id="MobiDB-lite"/>
    </source>
</evidence>
<protein>
    <submittedName>
        <fullName evidence="2">Uncharacterized protein</fullName>
    </submittedName>
</protein>
<evidence type="ECO:0000313" key="3">
    <source>
        <dbReference type="Proteomes" id="UP001305647"/>
    </source>
</evidence>
<feature type="region of interest" description="Disordered" evidence="1">
    <location>
        <begin position="87"/>
        <end position="139"/>
    </location>
</feature>
<gene>
    <name evidence="2" type="ORF">N658DRAFT_321840</name>
</gene>
<evidence type="ECO:0000313" key="2">
    <source>
        <dbReference type="EMBL" id="KAK4102736.1"/>
    </source>
</evidence>
<keyword evidence="3" id="KW-1185">Reference proteome</keyword>